<dbReference type="Proteomes" id="UP000033140">
    <property type="component" value="Unassembled WGS sequence"/>
</dbReference>
<reference evidence="4 5" key="1">
    <citation type="journal article" date="2011" name="J. Gen. Appl. Microbiol.">
        <title>Draft genome sequencing of the enigmatic yeast Saitoella complicata.</title>
        <authorList>
            <person name="Nishida H."/>
            <person name="Hamamoto M."/>
            <person name="Sugiyama J."/>
        </authorList>
    </citation>
    <scope>NUCLEOTIDE SEQUENCE [LARGE SCALE GENOMIC DNA]</scope>
    <source>
        <strain evidence="4 5">NRRL Y-17804</strain>
    </source>
</reference>
<dbReference type="SUPFAM" id="SSF160527">
    <property type="entry name" value="V-type ATPase subunit E-like"/>
    <property type="match status" value="1"/>
</dbReference>
<sequence length="226" mass="25692">MSLSDDQVNQEMKKMIAFIKQEAMEKAREIHIKADEEFAIEKAKLVRQETSNIDATYERKKKQAAMQQQISKSLITNKTRLRTLAARQEVLDTIFEDARNELKNVSKDKTMYEELLKGLLLQGLYSLMEKEVEVRVRDADKDVVKKAIEKAVKDFNEQAGFEPSVSIDEEGALPSESSGGMVIVGLSGRIEVDNTLEERLRLLEDDALPAIRIALFGESPNRKFKD</sequence>
<dbReference type="OMA" id="QHMMAFI"/>
<evidence type="ECO:0000256" key="3">
    <source>
        <dbReference type="ARBA" id="ARBA00023065"/>
    </source>
</evidence>
<gene>
    <name evidence="4" type="ORF">G7K_1999-t1</name>
</gene>
<dbReference type="EMBL" id="BACD03000011">
    <property type="protein sequence ID" value="GAO47801.1"/>
    <property type="molecule type" value="Genomic_DNA"/>
</dbReference>
<dbReference type="GO" id="GO:0033178">
    <property type="term" value="C:proton-transporting two-sector ATPase complex, catalytic domain"/>
    <property type="evidence" value="ECO:0007669"/>
    <property type="project" value="InterPro"/>
</dbReference>
<protein>
    <recommendedName>
        <fullName evidence="6">V-type proton ATPase subunit E</fullName>
    </recommendedName>
</protein>
<dbReference type="AlphaFoldDB" id="A0A0E9NDJ1"/>
<organism evidence="4 5">
    <name type="scientific">Saitoella complicata (strain BCRC 22490 / CBS 7301 / JCM 7358 / NBRC 10748 / NRRL Y-17804)</name>
    <dbReference type="NCBI Taxonomy" id="698492"/>
    <lineage>
        <taxon>Eukaryota</taxon>
        <taxon>Fungi</taxon>
        <taxon>Dikarya</taxon>
        <taxon>Ascomycota</taxon>
        <taxon>Taphrinomycotina</taxon>
        <taxon>Taphrinomycotina incertae sedis</taxon>
        <taxon>Saitoella</taxon>
    </lineage>
</organism>
<keyword evidence="2" id="KW-0813">Transport</keyword>
<dbReference type="PANTHER" id="PTHR45715">
    <property type="entry name" value="ATPASE H+-TRANSPORTING V1 SUBUNIT E1A-RELATED"/>
    <property type="match status" value="1"/>
</dbReference>
<keyword evidence="5" id="KW-1185">Reference proteome</keyword>
<proteinExistence type="inferred from homology"/>
<comment type="similarity">
    <text evidence="1">Belongs to the V-ATPase E subunit family.</text>
</comment>
<dbReference type="Pfam" id="PF01991">
    <property type="entry name" value="vATP-synt_E"/>
    <property type="match status" value="1"/>
</dbReference>
<dbReference type="GO" id="GO:0046961">
    <property type="term" value="F:proton-transporting ATPase activity, rotational mechanism"/>
    <property type="evidence" value="ECO:0007669"/>
    <property type="project" value="InterPro"/>
</dbReference>
<dbReference type="Gene3D" id="6.10.250.1620">
    <property type="match status" value="1"/>
</dbReference>
<dbReference type="STRING" id="698492.A0A0E9NDJ1"/>
<dbReference type="HAMAP" id="MF_00311">
    <property type="entry name" value="ATP_synth_E_arch"/>
    <property type="match status" value="1"/>
</dbReference>
<dbReference type="InterPro" id="IPR038495">
    <property type="entry name" value="ATPase_E_C"/>
</dbReference>
<keyword evidence="3" id="KW-0406">Ion transport</keyword>
<evidence type="ECO:0008006" key="6">
    <source>
        <dbReference type="Google" id="ProtNLM"/>
    </source>
</evidence>
<reference evidence="4 5" key="3">
    <citation type="journal article" date="2015" name="Genome Announc.">
        <title>Draft Genome Sequence of the Archiascomycetous Yeast Saitoella complicata.</title>
        <authorList>
            <person name="Yamauchi K."/>
            <person name="Kondo S."/>
            <person name="Hamamoto M."/>
            <person name="Takahashi Y."/>
            <person name="Ogura Y."/>
            <person name="Hayashi T."/>
            <person name="Nishida H."/>
        </authorList>
    </citation>
    <scope>NUCLEOTIDE SEQUENCE [LARGE SCALE GENOMIC DNA]</scope>
    <source>
        <strain evidence="4 5">NRRL Y-17804</strain>
    </source>
</reference>
<accession>A0A0E9NDJ1</accession>
<comment type="caution">
    <text evidence="4">The sequence shown here is derived from an EMBL/GenBank/DDBJ whole genome shotgun (WGS) entry which is preliminary data.</text>
</comment>
<reference evidence="4 5" key="2">
    <citation type="journal article" date="2014" name="J. Gen. Appl. Microbiol.">
        <title>The early diverging ascomycetous budding yeast Saitoella complicata has three histone deacetylases belonging to the Clr6, Hos2, and Rpd3 lineages.</title>
        <authorList>
            <person name="Nishida H."/>
            <person name="Matsumoto T."/>
            <person name="Kondo S."/>
            <person name="Hamamoto M."/>
            <person name="Yoshikawa H."/>
        </authorList>
    </citation>
    <scope>NUCLEOTIDE SEQUENCE [LARGE SCALE GENOMIC DNA]</scope>
    <source>
        <strain evidence="4 5">NRRL Y-17804</strain>
    </source>
</reference>
<evidence type="ECO:0000256" key="1">
    <source>
        <dbReference type="ARBA" id="ARBA00005901"/>
    </source>
</evidence>
<name>A0A0E9NDJ1_SAICN</name>
<dbReference type="Gene3D" id="3.30.2320.30">
    <property type="entry name" value="ATP synthase, E subunit, C-terminal"/>
    <property type="match status" value="1"/>
</dbReference>
<dbReference type="InterPro" id="IPR002842">
    <property type="entry name" value="ATPase_V1_Esu"/>
</dbReference>
<evidence type="ECO:0000256" key="2">
    <source>
        <dbReference type="ARBA" id="ARBA00022448"/>
    </source>
</evidence>
<evidence type="ECO:0000313" key="5">
    <source>
        <dbReference type="Proteomes" id="UP000033140"/>
    </source>
</evidence>
<evidence type="ECO:0000313" key="4">
    <source>
        <dbReference type="EMBL" id="GAO47801.1"/>
    </source>
</evidence>